<comment type="caution">
    <text evidence="1">The sequence shown here is derived from an EMBL/GenBank/DDBJ whole genome shotgun (WGS) entry which is preliminary data.</text>
</comment>
<dbReference type="AlphaFoldDB" id="A0A4R5E205"/>
<sequence length="164" mass="17662">MRAIDRRGARPRPPAVRLPSRNALLAMADALAVRSGWAGREREASWLLSARPSAVQAARRLAVARLSAWGLRRQAETAEVLVGELVSDALRRCDGRIRLELRVEDGLLRCEVSGVFAGAGARPGPAPHRSLLARLACCWGVCGQVAWFELPAGRACPGHSRGVD</sequence>
<dbReference type="InterPro" id="IPR036890">
    <property type="entry name" value="HATPase_C_sf"/>
</dbReference>
<dbReference type="PANTHER" id="PTHR35526">
    <property type="entry name" value="ANTI-SIGMA-F FACTOR RSBW-RELATED"/>
    <property type="match status" value="1"/>
</dbReference>
<organism evidence="1 2">
    <name type="scientific">Nonomuraea mesophila</name>
    <dbReference type="NCBI Taxonomy" id="2530382"/>
    <lineage>
        <taxon>Bacteria</taxon>
        <taxon>Bacillati</taxon>
        <taxon>Actinomycetota</taxon>
        <taxon>Actinomycetes</taxon>
        <taxon>Streptosporangiales</taxon>
        <taxon>Streptosporangiaceae</taxon>
        <taxon>Nonomuraea</taxon>
    </lineage>
</organism>
<name>A0A4R5E205_9ACTN</name>
<dbReference type="PANTHER" id="PTHR35526:SF3">
    <property type="entry name" value="ANTI-SIGMA-F FACTOR RSBW"/>
    <property type="match status" value="1"/>
</dbReference>
<reference evidence="1 2" key="1">
    <citation type="submission" date="2019-03" db="EMBL/GenBank/DDBJ databases">
        <title>Draft genome sequences of novel Actinobacteria.</title>
        <authorList>
            <person name="Sahin N."/>
            <person name="Ay H."/>
            <person name="Saygin H."/>
        </authorList>
    </citation>
    <scope>NUCLEOTIDE SEQUENCE [LARGE SCALE GENOMIC DNA]</scope>
    <source>
        <strain evidence="1 2">6K102</strain>
    </source>
</reference>
<protein>
    <recommendedName>
        <fullName evidence="3">ATP-binding protein</fullName>
    </recommendedName>
</protein>
<dbReference type="InterPro" id="IPR050267">
    <property type="entry name" value="Anti-sigma-factor_SerPK"/>
</dbReference>
<proteinExistence type="predicted"/>
<accession>A0A4R5E205</accession>
<evidence type="ECO:0000313" key="1">
    <source>
        <dbReference type="EMBL" id="TDE19867.1"/>
    </source>
</evidence>
<dbReference type="RefSeq" id="WP_132641891.1">
    <property type="nucleotide sequence ID" value="NZ_SMLD01000329.1"/>
</dbReference>
<evidence type="ECO:0008006" key="3">
    <source>
        <dbReference type="Google" id="ProtNLM"/>
    </source>
</evidence>
<evidence type="ECO:0000313" key="2">
    <source>
        <dbReference type="Proteomes" id="UP000295136"/>
    </source>
</evidence>
<gene>
    <name evidence="1" type="ORF">E1295_47505</name>
</gene>
<dbReference type="Proteomes" id="UP000295136">
    <property type="component" value="Unassembled WGS sequence"/>
</dbReference>
<dbReference type="EMBL" id="SMLD01000329">
    <property type="protein sequence ID" value="TDE19867.1"/>
    <property type="molecule type" value="Genomic_DNA"/>
</dbReference>
<keyword evidence="2" id="KW-1185">Reference proteome</keyword>
<dbReference type="Gene3D" id="3.30.565.10">
    <property type="entry name" value="Histidine kinase-like ATPase, C-terminal domain"/>
    <property type="match status" value="1"/>
</dbReference>